<name>A0ABS3W0S5_MICEH</name>
<dbReference type="Proteomes" id="UP000823521">
    <property type="component" value="Unassembled WGS sequence"/>
</dbReference>
<dbReference type="EMBL" id="WVUH01000472">
    <property type="protein sequence ID" value="MBO4210400.1"/>
    <property type="molecule type" value="Genomic_DNA"/>
</dbReference>
<evidence type="ECO:0000313" key="3">
    <source>
        <dbReference type="Proteomes" id="UP000823521"/>
    </source>
</evidence>
<proteinExistence type="predicted"/>
<protein>
    <recommendedName>
        <fullName evidence="1">ABM domain-containing protein</fullName>
    </recommendedName>
</protein>
<sequence length="209" mass="23111">MIRTMLRVRARPGCADAVESAWRAVAGQVGALPGNLAQDLLLDVDDPYARIVVTEWADGPALRDYQHGPLAVRFADAVRPLCEPAGSGSYRVMRDSGDAGTTVFVDVELTVPAARLAEFERGYPEVKARMARVPGYLRENLLREPGSDVHHIFAEWRSEAEFLRWIGDPAHARQEAGPIAPFLLDIRRRLFHAVADQEMSTHLAFGGVR</sequence>
<accession>A0ABS3W0S5</accession>
<dbReference type="RefSeq" id="WP_208817489.1">
    <property type="nucleotide sequence ID" value="NZ_WVUH01000472.1"/>
</dbReference>
<dbReference type="Gene3D" id="3.30.70.100">
    <property type="match status" value="2"/>
</dbReference>
<evidence type="ECO:0000259" key="1">
    <source>
        <dbReference type="PROSITE" id="PS51725"/>
    </source>
</evidence>
<reference evidence="2 3" key="1">
    <citation type="submission" date="2019-12" db="EMBL/GenBank/DDBJ databases">
        <title>Whole genome sequencing of endophytic Actinobacterium Micromonospora sp. MPMI6T.</title>
        <authorList>
            <person name="Evv R."/>
            <person name="Podile A.R."/>
        </authorList>
    </citation>
    <scope>NUCLEOTIDE SEQUENCE [LARGE SCALE GENOMIC DNA]</scope>
    <source>
        <strain evidence="2 3">MPMI6</strain>
    </source>
</reference>
<feature type="domain" description="ABM" evidence="1">
    <location>
        <begin position="2"/>
        <end position="93"/>
    </location>
</feature>
<dbReference type="Pfam" id="PF03992">
    <property type="entry name" value="ABM"/>
    <property type="match status" value="2"/>
</dbReference>
<gene>
    <name evidence="2" type="ORF">GSF22_31060</name>
</gene>
<evidence type="ECO:0000313" key="2">
    <source>
        <dbReference type="EMBL" id="MBO4210400.1"/>
    </source>
</evidence>
<keyword evidence="3" id="KW-1185">Reference proteome</keyword>
<dbReference type="InterPro" id="IPR007138">
    <property type="entry name" value="ABM_dom"/>
</dbReference>
<dbReference type="SUPFAM" id="SSF54909">
    <property type="entry name" value="Dimeric alpha+beta barrel"/>
    <property type="match status" value="2"/>
</dbReference>
<dbReference type="PROSITE" id="PS51725">
    <property type="entry name" value="ABM"/>
    <property type="match status" value="1"/>
</dbReference>
<dbReference type="InterPro" id="IPR011008">
    <property type="entry name" value="Dimeric_a/b-barrel"/>
</dbReference>
<comment type="caution">
    <text evidence="2">The sequence shown here is derived from an EMBL/GenBank/DDBJ whole genome shotgun (WGS) entry which is preliminary data.</text>
</comment>
<organism evidence="2 3">
    <name type="scientific">Micromonospora echinofusca</name>
    <dbReference type="NCBI Taxonomy" id="47858"/>
    <lineage>
        <taxon>Bacteria</taxon>
        <taxon>Bacillati</taxon>
        <taxon>Actinomycetota</taxon>
        <taxon>Actinomycetes</taxon>
        <taxon>Micromonosporales</taxon>
        <taxon>Micromonosporaceae</taxon>
        <taxon>Micromonospora</taxon>
    </lineage>
</organism>